<protein>
    <submittedName>
        <fullName evidence="1">Uncharacterized protein</fullName>
    </submittedName>
</protein>
<dbReference type="Proteomes" id="UP000425916">
    <property type="component" value="Chromosome"/>
</dbReference>
<dbReference type="InterPro" id="IPR025639">
    <property type="entry name" value="DruA"/>
</dbReference>
<dbReference type="OrthoDB" id="1803973at2"/>
<evidence type="ECO:0000313" key="1">
    <source>
        <dbReference type="EMBL" id="QGP92717.1"/>
    </source>
</evidence>
<dbReference type="RefSeq" id="WP_156273634.1">
    <property type="nucleotide sequence ID" value="NZ_CP046244.1"/>
</dbReference>
<organism evidence="1 2">
    <name type="scientific">Neomoorella glycerini</name>
    <dbReference type="NCBI Taxonomy" id="55779"/>
    <lineage>
        <taxon>Bacteria</taxon>
        <taxon>Bacillati</taxon>
        <taxon>Bacillota</taxon>
        <taxon>Clostridia</taxon>
        <taxon>Neomoorellales</taxon>
        <taxon>Neomoorellaceae</taxon>
        <taxon>Neomoorella</taxon>
    </lineage>
</organism>
<accession>A0A6I5ZT52</accession>
<keyword evidence="2" id="KW-1185">Reference proteome</keyword>
<dbReference type="EMBL" id="CP046244">
    <property type="protein sequence ID" value="QGP92717.1"/>
    <property type="molecule type" value="Genomic_DNA"/>
</dbReference>
<evidence type="ECO:0000313" key="2">
    <source>
        <dbReference type="Proteomes" id="UP000425916"/>
    </source>
</evidence>
<sequence length="304" mass="35411">MDVPFWIGDREFTEADINLIRITVEQFSRLSREEIAATICENLPWKAPNGRLKMEACRKLLRELEQRGVITLPPLQQNRVRQVRRERVGRAVQTELQACLKEVSPVTVEPVRTEERADWNATMAAYHPLGYLRAIGAQQRYWIRVQGAKGREIVGAMLFGPAAKALAARDKWIGWTAEERRRYRPRIVNNNRFLILPGVRIPHLASRALALSSRRIRADWRERYGYEPVLLETFVEPEYQGTCYRAANWIKIGETAGRGRQDTFKQYAVSVKSIWVYPLVRNWRRRLVEPFPEPVEETLDEGEE</sequence>
<reference evidence="1 2" key="1">
    <citation type="submission" date="2019-11" db="EMBL/GenBank/DDBJ databases">
        <title>Genome sequence of Moorella glycerini DSM11254.</title>
        <authorList>
            <person name="Poehlein A."/>
            <person name="Boeer T."/>
            <person name="Daniel R."/>
        </authorList>
    </citation>
    <scope>NUCLEOTIDE SEQUENCE [LARGE SCALE GENOMIC DNA]</scope>
    <source>
        <strain evidence="1 2">DSM 11254</strain>
    </source>
</reference>
<gene>
    <name evidence="1" type="ORF">MGLY_21060</name>
</gene>
<proteinExistence type="predicted"/>
<dbReference type="Pfam" id="PF14236">
    <property type="entry name" value="DruA"/>
    <property type="match status" value="1"/>
</dbReference>
<dbReference type="AlphaFoldDB" id="A0A6I5ZT52"/>
<name>A0A6I5ZT52_9FIRM</name>